<dbReference type="InterPro" id="IPR000399">
    <property type="entry name" value="TPP-bd_CS"/>
</dbReference>
<evidence type="ECO:0000256" key="1">
    <source>
        <dbReference type="ARBA" id="ARBA00007812"/>
    </source>
</evidence>
<dbReference type="GO" id="GO:0000287">
    <property type="term" value="F:magnesium ion binding"/>
    <property type="evidence" value="ECO:0007669"/>
    <property type="project" value="InterPro"/>
</dbReference>
<proteinExistence type="inferred from homology"/>
<evidence type="ECO:0000313" key="8">
    <source>
        <dbReference type="Proteomes" id="UP000282818"/>
    </source>
</evidence>
<dbReference type="SUPFAM" id="SSF52518">
    <property type="entry name" value="Thiamin diphosphate-binding fold (THDP-binding)"/>
    <property type="match status" value="2"/>
</dbReference>
<dbReference type="PROSITE" id="PS00187">
    <property type="entry name" value="TPP_ENZYMES"/>
    <property type="match status" value="1"/>
</dbReference>
<dbReference type="GO" id="GO:0009097">
    <property type="term" value="P:isoleucine biosynthetic process"/>
    <property type="evidence" value="ECO:0007669"/>
    <property type="project" value="TreeGrafter"/>
</dbReference>
<gene>
    <name evidence="7" type="ORF">EOE65_09590</name>
</gene>
<comment type="caution">
    <text evidence="7">The sequence shown here is derived from an EMBL/GenBank/DDBJ whole genome shotgun (WGS) entry which is preliminary data.</text>
</comment>
<dbReference type="GO" id="GO:0030976">
    <property type="term" value="F:thiamine pyrophosphate binding"/>
    <property type="evidence" value="ECO:0007669"/>
    <property type="project" value="InterPro"/>
</dbReference>
<dbReference type="GO" id="GO:0003984">
    <property type="term" value="F:acetolactate synthase activity"/>
    <property type="evidence" value="ECO:0007669"/>
    <property type="project" value="TreeGrafter"/>
</dbReference>
<dbReference type="Pfam" id="PF02775">
    <property type="entry name" value="TPP_enzyme_C"/>
    <property type="match status" value="1"/>
</dbReference>
<dbReference type="Proteomes" id="UP000282818">
    <property type="component" value="Unassembled WGS sequence"/>
</dbReference>
<dbReference type="RefSeq" id="WP_127694101.1">
    <property type="nucleotide sequence ID" value="NZ_SACQ01000004.1"/>
</dbReference>
<dbReference type="InterPro" id="IPR012000">
    <property type="entry name" value="Thiamin_PyroP_enz_cen_dom"/>
</dbReference>
<keyword evidence="8" id="KW-1185">Reference proteome</keyword>
<dbReference type="GO" id="GO:0009099">
    <property type="term" value="P:L-valine biosynthetic process"/>
    <property type="evidence" value="ECO:0007669"/>
    <property type="project" value="TreeGrafter"/>
</dbReference>
<protein>
    <submittedName>
        <fullName evidence="7">Thiamine pyrophosphate-binding protein</fullName>
    </submittedName>
</protein>
<dbReference type="InterPro" id="IPR012001">
    <property type="entry name" value="Thiamin_PyroP_enz_TPP-bd_dom"/>
</dbReference>
<evidence type="ECO:0000256" key="3">
    <source>
        <dbReference type="RuleBase" id="RU362132"/>
    </source>
</evidence>
<dbReference type="AlphaFoldDB" id="A0A437Q7X0"/>
<dbReference type="Gene3D" id="3.40.50.970">
    <property type="match status" value="2"/>
</dbReference>
<dbReference type="GO" id="GO:0050660">
    <property type="term" value="F:flavin adenine dinucleotide binding"/>
    <property type="evidence" value="ECO:0007669"/>
    <property type="project" value="TreeGrafter"/>
</dbReference>
<dbReference type="CDD" id="cd07035">
    <property type="entry name" value="TPP_PYR_POX_like"/>
    <property type="match status" value="1"/>
</dbReference>
<dbReference type="InterPro" id="IPR011766">
    <property type="entry name" value="TPP_enzyme_TPP-bd"/>
</dbReference>
<name>A0A437Q7X0_9GAMM</name>
<dbReference type="SUPFAM" id="SSF52467">
    <property type="entry name" value="DHS-like NAD/FAD-binding domain"/>
    <property type="match status" value="1"/>
</dbReference>
<dbReference type="Pfam" id="PF00205">
    <property type="entry name" value="TPP_enzyme_M"/>
    <property type="match status" value="1"/>
</dbReference>
<dbReference type="PANTHER" id="PTHR18968">
    <property type="entry name" value="THIAMINE PYROPHOSPHATE ENZYMES"/>
    <property type="match status" value="1"/>
</dbReference>
<evidence type="ECO:0000259" key="4">
    <source>
        <dbReference type="Pfam" id="PF00205"/>
    </source>
</evidence>
<dbReference type="Pfam" id="PF02776">
    <property type="entry name" value="TPP_enzyme_N"/>
    <property type="match status" value="1"/>
</dbReference>
<accession>A0A437Q7X0</accession>
<sequence length="566" mass="61095">MSDSFTFADVVIDFLRQLNIDRVFGVPGGSIEPFFNAVLRAQKRGEMQIVVSRHESGAAFMADGYARERGHFGVCCATTGPGITNLMTGVASAFVDRVPMLVITAQTPLAKFAKQSLQDSSRNGVDVVSMMGNCTKFTTLVSHPSQLVSKLIQAINTAQTIPRGPVHISIPSDILAQTCEHIPTLSVSNVLERSFSRVDLAGVAQLQSELKRAQRVAILVGADYDGEGAWLESLAERLNAAVLCAPAAKGQVNECSSRFVGVYGFAGHTSARAFIQGGHYDLLLCFGTRFCELSTNAWSPHLLNDKVVHIDANSGNFVQSPMARLHLLADYEALMPVLIEHVDALRADGYRWLGPGQEQAAQVNPYSKAVQHVPVLPQALFSWLANRLPQEARVHVDAGNAWAWATHYFQRAEASNRYRIAMGFGSMTWGIGSAIGSAFANPNVPHVCITGDGSYLMAGQEITVAQQYQLPLLMIILNDSVLGMVMHGQRMGGAERGGFELPRVNYAALAEAMGVRAMRVSSVIALQTLDIEALLSKEGPTVLDVQIDSSAMPPMGERVKGLTAVE</sequence>
<keyword evidence="2 3" id="KW-0786">Thiamine pyrophosphate</keyword>
<feature type="domain" description="Thiamine pyrophosphate enzyme central" evidence="4">
    <location>
        <begin position="204"/>
        <end position="335"/>
    </location>
</feature>
<dbReference type="FunFam" id="3.40.50.970:FF:000007">
    <property type="entry name" value="Acetolactate synthase"/>
    <property type="match status" value="1"/>
</dbReference>
<dbReference type="EMBL" id="SACQ01000004">
    <property type="protein sequence ID" value="RVU30566.1"/>
    <property type="molecule type" value="Genomic_DNA"/>
</dbReference>
<dbReference type="Gene3D" id="3.40.50.1220">
    <property type="entry name" value="TPP-binding domain"/>
    <property type="match status" value="1"/>
</dbReference>
<feature type="domain" description="Thiamine pyrophosphate enzyme N-terminal TPP-binding" evidence="6">
    <location>
        <begin position="6"/>
        <end position="119"/>
    </location>
</feature>
<evidence type="ECO:0000256" key="2">
    <source>
        <dbReference type="ARBA" id="ARBA00023052"/>
    </source>
</evidence>
<evidence type="ECO:0000313" key="7">
    <source>
        <dbReference type="EMBL" id="RVU30566.1"/>
    </source>
</evidence>
<evidence type="ECO:0000259" key="6">
    <source>
        <dbReference type="Pfam" id="PF02776"/>
    </source>
</evidence>
<dbReference type="InterPro" id="IPR029035">
    <property type="entry name" value="DHS-like_NAD/FAD-binding_dom"/>
</dbReference>
<feature type="domain" description="Thiamine pyrophosphate enzyme TPP-binding" evidence="5">
    <location>
        <begin position="397"/>
        <end position="545"/>
    </location>
</feature>
<dbReference type="GO" id="GO:0005948">
    <property type="term" value="C:acetolactate synthase complex"/>
    <property type="evidence" value="ECO:0007669"/>
    <property type="project" value="TreeGrafter"/>
</dbReference>
<dbReference type="CDD" id="cd00568">
    <property type="entry name" value="TPP_enzymes"/>
    <property type="match status" value="1"/>
</dbReference>
<evidence type="ECO:0000259" key="5">
    <source>
        <dbReference type="Pfam" id="PF02775"/>
    </source>
</evidence>
<organism evidence="7 8">
    <name type="scientific">Neptunomonas marina</name>
    <dbReference type="NCBI Taxonomy" id="1815562"/>
    <lineage>
        <taxon>Bacteria</taxon>
        <taxon>Pseudomonadati</taxon>
        <taxon>Pseudomonadota</taxon>
        <taxon>Gammaproteobacteria</taxon>
        <taxon>Oceanospirillales</taxon>
        <taxon>Oceanospirillaceae</taxon>
        <taxon>Neptunomonas</taxon>
    </lineage>
</organism>
<dbReference type="InterPro" id="IPR029061">
    <property type="entry name" value="THDP-binding"/>
</dbReference>
<comment type="similarity">
    <text evidence="1 3">Belongs to the TPP enzyme family.</text>
</comment>
<dbReference type="PANTHER" id="PTHR18968:SF167">
    <property type="entry name" value="ACETOLACTATE SYNTHASE LARGE SUBUNIT ILVB2-RELATED"/>
    <property type="match status" value="1"/>
</dbReference>
<dbReference type="InterPro" id="IPR045229">
    <property type="entry name" value="TPP_enz"/>
</dbReference>
<reference evidence="7 8" key="1">
    <citation type="submission" date="2019-01" db="EMBL/GenBank/DDBJ databases">
        <authorList>
            <person name="Chen W.-M."/>
        </authorList>
    </citation>
    <scope>NUCLEOTIDE SEQUENCE [LARGE SCALE GENOMIC DNA]</scope>
    <source>
        <strain evidence="7 8">HPM-16</strain>
    </source>
</reference>